<evidence type="ECO:0000313" key="1">
    <source>
        <dbReference type="EMBL" id="KAF1998861.1"/>
    </source>
</evidence>
<protein>
    <submittedName>
        <fullName evidence="1">Uncharacterized protein</fullName>
    </submittedName>
</protein>
<dbReference type="Proteomes" id="UP000799779">
    <property type="component" value="Unassembled WGS sequence"/>
</dbReference>
<proteinExistence type="predicted"/>
<evidence type="ECO:0000313" key="2">
    <source>
        <dbReference type="Proteomes" id="UP000799779"/>
    </source>
</evidence>
<keyword evidence="2" id="KW-1185">Reference proteome</keyword>
<dbReference type="AlphaFoldDB" id="A0A6A5WFC7"/>
<gene>
    <name evidence="1" type="ORF">P154DRAFT_602384</name>
</gene>
<name>A0A6A5WFC7_9PLEO</name>
<reference evidence="1" key="1">
    <citation type="journal article" date="2020" name="Stud. Mycol.">
        <title>101 Dothideomycetes genomes: a test case for predicting lifestyles and emergence of pathogens.</title>
        <authorList>
            <person name="Haridas S."/>
            <person name="Albert R."/>
            <person name="Binder M."/>
            <person name="Bloem J."/>
            <person name="Labutti K."/>
            <person name="Salamov A."/>
            <person name="Andreopoulos B."/>
            <person name="Baker S."/>
            <person name="Barry K."/>
            <person name="Bills G."/>
            <person name="Bluhm B."/>
            <person name="Cannon C."/>
            <person name="Castanera R."/>
            <person name="Culley D."/>
            <person name="Daum C."/>
            <person name="Ezra D."/>
            <person name="Gonzalez J."/>
            <person name="Henrissat B."/>
            <person name="Kuo A."/>
            <person name="Liang C."/>
            <person name="Lipzen A."/>
            <person name="Lutzoni F."/>
            <person name="Magnuson J."/>
            <person name="Mondo S."/>
            <person name="Nolan M."/>
            <person name="Ohm R."/>
            <person name="Pangilinan J."/>
            <person name="Park H.-J."/>
            <person name="Ramirez L."/>
            <person name="Alfaro M."/>
            <person name="Sun H."/>
            <person name="Tritt A."/>
            <person name="Yoshinaga Y."/>
            <person name="Zwiers L.-H."/>
            <person name="Turgeon B."/>
            <person name="Goodwin S."/>
            <person name="Spatafora J."/>
            <person name="Crous P."/>
            <person name="Grigoriev I."/>
        </authorList>
    </citation>
    <scope>NUCLEOTIDE SEQUENCE</scope>
    <source>
        <strain evidence="1">CBS 123094</strain>
    </source>
</reference>
<sequence>MPNKGKNQHVYCLHDSDQRTNRDVRRGETNPTVTLHLISQMRIRLPQELVDNVIDYLWDLSSLRDILCAVDLAFNLRTDVSGQWDVTVLESRRPVFIRPDFVGGGFAQQALRWLYEKSTGVVVMQQAPWMFLHEDIFSVGLLARDCFFADLGVVVNPYTLSNELQTLLQLKWKIALSVSLWMHVAMDTTGDLHNTALPTCYHHRERTFHISAPLNSTSQPIPSPLSNTSMDSNSPLHPRSLAAVAKQFTPDLTRDDLLTLYWDPPTTACLSTYLSCPASTNPSTIPNIYLLRLLQPQHVGRQTAINTLTWFFDNIATLRIDFYKLSILLSKPIFDTRVRPSDHAFLGLSLDIPAQNFFALAPARGLVFEALDSMMWKSDAQLHVHIHMSNPHVLEIGCMMAICAAFRDLVERLREKGVLVVFWLHQPCPEQRGFVWRLPEGCLEGRVREWTELVRSRFEPVMHRMRVCAPVGGKVGGGRGV</sequence>
<dbReference type="EMBL" id="ML977600">
    <property type="protein sequence ID" value="KAF1998861.1"/>
    <property type="molecule type" value="Genomic_DNA"/>
</dbReference>
<accession>A0A6A5WFC7</accession>
<organism evidence="1 2">
    <name type="scientific">Amniculicola lignicola CBS 123094</name>
    <dbReference type="NCBI Taxonomy" id="1392246"/>
    <lineage>
        <taxon>Eukaryota</taxon>
        <taxon>Fungi</taxon>
        <taxon>Dikarya</taxon>
        <taxon>Ascomycota</taxon>
        <taxon>Pezizomycotina</taxon>
        <taxon>Dothideomycetes</taxon>
        <taxon>Pleosporomycetidae</taxon>
        <taxon>Pleosporales</taxon>
        <taxon>Amniculicolaceae</taxon>
        <taxon>Amniculicola</taxon>
    </lineage>
</organism>